<evidence type="ECO:0000256" key="4">
    <source>
        <dbReference type="ARBA" id="ARBA00022989"/>
    </source>
</evidence>
<organism evidence="8 9">
    <name type="scientific">Caryophanon latum</name>
    <dbReference type="NCBI Taxonomy" id="33977"/>
    <lineage>
        <taxon>Bacteria</taxon>
        <taxon>Bacillati</taxon>
        <taxon>Bacillota</taxon>
        <taxon>Bacilli</taxon>
        <taxon>Bacillales</taxon>
        <taxon>Caryophanaceae</taxon>
        <taxon>Caryophanon</taxon>
    </lineage>
</organism>
<dbReference type="InterPro" id="IPR020846">
    <property type="entry name" value="MFS_dom"/>
</dbReference>
<dbReference type="GO" id="GO:0022857">
    <property type="term" value="F:transmembrane transporter activity"/>
    <property type="evidence" value="ECO:0007669"/>
    <property type="project" value="InterPro"/>
</dbReference>
<sequence length="394" mass="42693">MDQPKLWTKDFILYFFASLFNALTFYTLLTTMAVYAIEAFLASESTAGLASSIFVIGALLARLIAGQSLEKIGRKKMMYVSAAIFLLGTVAYFFVDTIALLFIVRFIHGLAFGFFNTAMMTAVMSAIPPARRGEGTGYFSLSTTASTAIGPFLGIFLMTNYSFEWVLIATTVCSVLSLILLFGIRIQEASLTKEERAAIQIGLKPSNLVQKEAFPIALVTMVMGVAYSSIVSFINLYATELDLVTAAGYFFLVYAIFLFVSRPIGGKLLDAKGDNFIMYPSIVLFAVALLLLSMTTTSWMLLTAAAIMAFGFGTYMSAAQAIVAKVSPPNKMGLSIATYFIGLDFGVGIGPFALGYVIQKMSYSAMYGMLAVVVFCLVGAYYVVHGKHAKSIAH</sequence>
<evidence type="ECO:0000256" key="6">
    <source>
        <dbReference type="SAM" id="Phobius"/>
    </source>
</evidence>
<dbReference type="Proteomes" id="UP000093482">
    <property type="component" value="Unassembled WGS sequence"/>
</dbReference>
<dbReference type="OrthoDB" id="9814001at2"/>
<dbReference type="AlphaFoldDB" id="A0A1C0YTK8"/>
<dbReference type="InterPro" id="IPR011701">
    <property type="entry name" value="MFS"/>
</dbReference>
<feature type="transmembrane region" description="Helical" evidence="6">
    <location>
        <begin position="47"/>
        <end position="65"/>
    </location>
</feature>
<feature type="domain" description="Major facilitator superfamily (MFS) profile" evidence="7">
    <location>
        <begin position="10"/>
        <end position="388"/>
    </location>
</feature>
<evidence type="ECO:0000256" key="3">
    <source>
        <dbReference type="ARBA" id="ARBA00022692"/>
    </source>
</evidence>
<protein>
    <recommendedName>
        <fullName evidence="7">Major facilitator superfamily (MFS) profile domain-containing protein</fullName>
    </recommendedName>
</protein>
<feature type="transmembrane region" description="Helical" evidence="6">
    <location>
        <begin position="12"/>
        <end position="35"/>
    </location>
</feature>
<dbReference type="CDD" id="cd17489">
    <property type="entry name" value="MFS_YfcJ_like"/>
    <property type="match status" value="1"/>
</dbReference>
<feature type="transmembrane region" description="Helical" evidence="6">
    <location>
        <begin position="77"/>
        <end position="95"/>
    </location>
</feature>
<evidence type="ECO:0000313" key="8">
    <source>
        <dbReference type="EMBL" id="OCS90492.1"/>
    </source>
</evidence>
<accession>A0A1C0YTK8</accession>
<dbReference type="PROSITE" id="PS50850">
    <property type="entry name" value="MFS"/>
    <property type="match status" value="1"/>
</dbReference>
<keyword evidence="2" id="KW-0813">Transport</keyword>
<feature type="transmembrane region" description="Helical" evidence="6">
    <location>
        <begin position="243"/>
        <end position="264"/>
    </location>
</feature>
<feature type="transmembrane region" description="Helical" evidence="6">
    <location>
        <begin position="165"/>
        <end position="184"/>
    </location>
</feature>
<dbReference type="EMBL" id="MATO01000037">
    <property type="protein sequence ID" value="OCS90492.1"/>
    <property type="molecule type" value="Genomic_DNA"/>
</dbReference>
<name>A0A1C0YTK8_9BACL</name>
<dbReference type="SUPFAM" id="SSF103473">
    <property type="entry name" value="MFS general substrate transporter"/>
    <property type="match status" value="1"/>
</dbReference>
<dbReference type="Gene3D" id="1.20.1250.20">
    <property type="entry name" value="MFS general substrate transporter like domains"/>
    <property type="match status" value="2"/>
</dbReference>
<dbReference type="PANTHER" id="PTHR23531:SF1">
    <property type="entry name" value="QUINOLENE RESISTANCE PROTEIN NORA"/>
    <property type="match status" value="1"/>
</dbReference>
<feature type="transmembrane region" description="Helical" evidence="6">
    <location>
        <begin position="101"/>
        <end position="126"/>
    </location>
</feature>
<evidence type="ECO:0000256" key="1">
    <source>
        <dbReference type="ARBA" id="ARBA00004651"/>
    </source>
</evidence>
<comment type="subcellular location">
    <subcellularLocation>
        <location evidence="1">Cell membrane</location>
        <topology evidence="1">Multi-pass membrane protein</topology>
    </subcellularLocation>
</comment>
<feature type="transmembrane region" description="Helical" evidence="6">
    <location>
        <begin position="300"/>
        <end position="324"/>
    </location>
</feature>
<feature type="transmembrane region" description="Helical" evidence="6">
    <location>
        <begin position="138"/>
        <end position="159"/>
    </location>
</feature>
<feature type="transmembrane region" description="Helical" evidence="6">
    <location>
        <begin position="364"/>
        <end position="384"/>
    </location>
</feature>
<gene>
    <name evidence="8" type="ORF">A6K76_11545</name>
</gene>
<dbReference type="PANTHER" id="PTHR23531">
    <property type="entry name" value="QUINOLENE RESISTANCE PROTEIN NORA"/>
    <property type="match status" value="1"/>
</dbReference>
<dbReference type="GO" id="GO:0005886">
    <property type="term" value="C:plasma membrane"/>
    <property type="evidence" value="ECO:0007669"/>
    <property type="project" value="UniProtKB-SubCell"/>
</dbReference>
<keyword evidence="3 6" id="KW-0812">Transmembrane</keyword>
<keyword evidence="9" id="KW-1185">Reference proteome</keyword>
<dbReference type="PROSITE" id="PS00216">
    <property type="entry name" value="SUGAR_TRANSPORT_1"/>
    <property type="match status" value="1"/>
</dbReference>
<comment type="caution">
    <text evidence="8">The sequence shown here is derived from an EMBL/GenBank/DDBJ whole genome shotgun (WGS) entry which is preliminary data.</text>
</comment>
<feature type="transmembrane region" description="Helical" evidence="6">
    <location>
        <begin position="213"/>
        <end position="237"/>
    </location>
</feature>
<dbReference type="RefSeq" id="WP_066464767.1">
    <property type="nucleotide sequence ID" value="NZ_MATO01000037.1"/>
</dbReference>
<reference evidence="8 9" key="1">
    <citation type="submission" date="2016-07" db="EMBL/GenBank/DDBJ databases">
        <title>Caryophanon latum genome sequencing.</title>
        <authorList>
            <person name="Verma A."/>
            <person name="Pal Y."/>
            <person name="Krishnamurthi S."/>
        </authorList>
    </citation>
    <scope>NUCLEOTIDE SEQUENCE [LARGE SCALE GENOMIC DNA]</scope>
    <source>
        <strain evidence="8 9">DSM 14151</strain>
    </source>
</reference>
<dbReference type="InterPro" id="IPR005829">
    <property type="entry name" value="Sugar_transporter_CS"/>
</dbReference>
<feature type="transmembrane region" description="Helical" evidence="6">
    <location>
        <begin position="276"/>
        <end position="294"/>
    </location>
</feature>
<evidence type="ECO:0000313" key="9">
    <source>
        <dbReference type="Proteomes" id="UP000093482"/>
    </source>
</evidence>
<evidence type="ECO:0000259" key="7">
    <source>
        <dbReference type="PROSITE" id="PS50850"/>
    </source>
</evidence>
<dbReference type="InterPro" id="IPR052714">
    <property type="entry name" value="MFS_Exporter"/>
</dbReference>
<proteinExistence type="predicted"/>
<evidence type="ECO:0000256" key="2">
    <source>
        <dbReference type="ARBA" id="ARBA00022448"/>
    </source>
</evidence>
<feature type="transmembrane region" description="Helical" evidence="6">
    <location>
        <begin position="336"/>
        <end position="358"/>
    </location>
</feature>
<keyword evidence="5 6" id="KW-0472">Membrane</keyword>
<dbReference type="Pfam" id="PF07690">
    <property type="entry name" value="MFS_1"/>
    <property type="match status" value="1"/>
</dbReference>
<evidence type="ECO:0000256" key="5">
    <source>
        <dbReference type="ARBA" id="ARBA00023136"/>
    </source>
</evidence>
<dbReference type="InterPro" id="IPR036259">
    <property type="entry name" value="MFS_trans_sf"/>
</dbReference>
<keyword evidence="4 6" id="KW-1133">Transmembrane helix</keyword>